<comment type="similarity">
    <text evidence="2 14 16">Belongs to the TonB-dependent receptor family.</text>
</comment>
<evidence type="ECO:0000256" key="2">
    <source>
        <dbReference type="ARBA" id="ARBA00009810"/>
    </source>
</evidence>
<dbReference type="CDD" id="cd01347">
    <property type="entry name" value="ligand_gated_channel"/>
    <property type="match status" value="1"/>
</dbReference>
<evidence type="ECO:0000256" key="15">
    <source>
        <dbReference type="PROSITE-ProRule" id="PRU10143"/>
    </source>
</evidence>
<feature type="domain" description="TonB-dependent receptor plug" evidence="19">
    <location>
        <begin position="51"/>
        <end position="149"/>
    </location>
</feature>
<dbReference type="NCBIfam" id="TIGR01783">
    <property type="entry name" value="TonB-siderophor"/>
    <property type="match status" value="1"/>
</dbReference>
<keyword evidence="3 14" id="KW-0813">Transport</keyword>
<keyword evidence="10 15" id="KW-0798">TonB box</keyword>
<sequence>MKHPLPRTIFFIATLLASISAAAQNDPQLETVIVTGKLSTFGATKSDIPILETARSVSIVPAEEFLERGALTLDDTLNYTSGVVGDTFGYSTRGDFPRVRGLDVPEYLDNIQVLFGFYNNARSDIYTLEQVEILKGPASVLYGQGSPGGLVNTVSKRAGRDNLEREFMLDAGSQDRLQAATDIGFRISDDGKWSGRFVGVYRDSETQVDFVDDDALVLAPSITYQTDRTTMTALVNYTDRESDTAHQFLPLSVSGCADSSVQISEANVCAGTSGAEVPASRYVGEPGFNTYDTESLSVTLFGEHVLNDVVSFEATARYRDSEADYRQTWVSFLGAGNPRTLPDGSAIGRSWYDAPASSEQYAIDARTRFKFETGSLRHEVLVGVNYQDVNTRTDAAFLYARPTTFNVFNPQYGEDPVPTAADFDSARGTSQSDTETVGFYINDQIEMGRFVVTAGLRFDDVEIDNGSEVQSDDAVSFSLGALYKTDMGLNPYISYSESFQPIVGTDALTNSSFEPQEGEQWEVGVKWQPSGTRTYVTAAYFEIEQSNLPNPADLPFAATQQEGVAEISGFEIEGQTVIGNVYLDANFSVLETEDPDGVRFPSIPEEQGSIWATWRPMEGALNGFSLGAGVRYAGENQSSGTAFLADNGFAPTPVEVKTDGYTLFDALVGYQWNSTAFTLNLRNAFQEEYYGTCLARGDCFPGEERTIVARVTHSF</sequence>
<evidence type="ECO:0000256" key="5">
    <source>
        <dbReference type="ARBA" id="ARBA00022496"/>
    </source>
</evidence>
<dbReference type="InterPro" id="IPR010105">
    <property type="entry name" value="TonB_sidphr_rcpt"/>
</dbReference>
<evidence type="ECO:0000256" key="8">
    <source>
        <dbReference type="ARBA" id="ARBA00023004"/>
    </source>
</evidence>
<evidence type="ECO:0000256" key="14">
    <source>
        <dbReference type="PROSITE-ProRule" id="PRU01360"/>
    </source>
</evidence>
<dbReference type="Gene3D" id="2.40.170.20">
    <property type="entry name" value="TonB-dependent receptor, beta-barrel domain"/>
    <property type="match status" value="1"/>
</dbReference>
<evidence type="ECO:0000256" key="9">
    <source>
        <dbReference type="ARBA" id="ARBA00023065"/>
    </source>
</evidence>
<accession>A0ABZ0IB28</accession>
<dbReference type="Pfam" id="PF00593">
    <property type="entry name" value="TonB_dep_Rec_b-barrel"/>
    <property type="match status" value="1"/>
</dbReference>
<keyword evidence="11 14" id="KW-0472">Membrane</keyword>
<proteinExistence type="inferred from homology"/>
<keyword evidence="5" id="KW-0410">Iron transport</keyword>
<dbReference type="PANTHER" id="PTHR32552">
    <property type="entry name" value="FERRICHROME IRON RECEPTOR-RELATED"/>
    <property type="match status" value="1"/>
</dbReference>
<evidence type="ECO:0000256" key="11">
    <source>
        <dbReference type="ARBA" id="ARBA00023136"/>
    </source>
</evidence>
<dbReference type="InterPro" id="IPR037066">
    <property type="entry name" value="Plug_dom_sf"/>
</dbReference>
<dbReference type="InterPro" id="IPR036942">
    <property type="entry name" value="Beta-barrel_TonB_sf"/>
</dbReference>
<organism evidence="20 21">
    <name type="scientific">Congregibacter brevis</name>
    <dbReference type="NCBI Taxonomy" id="3081201"/>
    <lineage>
        <taxon>Bacteria</taxon>
        <taxon>Pseudomonadati</taxon>
        <taxon>Pseudomonadota</taxon>
        <taxon>Gammaproteobacteria</taxon>
        <taxon>Cellvibrionales</taxon>
        <taxon>Halieaceae</taxon>
        <taxon>Congregibacter</taxon>
    </lineage>
</organism>
<comment type="subcellular location">
    <subcellularLocation>
        <location evidence="1 14">Cell outer membrane</location>
        <topology evidence="1 14">Multi-pass membrane protein</topology>
    </subcellularLocation>
</comment>
<evidence type="ECO:0000259" key="19">
    <source>
        <dbReference type="Pfam" id="PF07715"/>
    </source>
</evidence>
<feature type="signal peptide" evidence="17">
    <location>
        <begin position="1"/>
        <end position="23"/>
    </location>
</feature>
<dbReference type="EMBL" id="CP136865">
    <property type="protein sequence ID" value="WOJ96581.1"/>
    <property type="molecule type" value="Genomic_DNA"/>
</dbReference>
<keyword evidence="21" id="KW-1185">Reference proteome</keyword>
<keyword evidence="12 20" id="KW-0675">Receptor</keyword>
<evidence type="ECO:0000256" key="6">
    <source>
        <dbReference type="ARBA" id="ARBA00022692"/>
    </source>
</evidence>
<keyword evidence="6 14" id="KW-0812">Transmembrane</keyword>
<dbReference type="PANTHER" id="PTHR32552:SF68">
    <property type="entry name" value="FERRICHROME OUTER MEMBRANE TRANSPORTER_PHAGE RECEPTOR"/>
    <property type="match status" value="1"/>
</dbReference>
<dbReference type="InterPro" id="IPR010916">
    <property type="entry name" value="TonB_box_CS"/>
</dbReference>
<keyword evidence="9" id="KW-0406">Ion transport</keyword>
<dbReference type="InterPro" id="IPR012910">
    <property type="entry name" value="Plug_dom"/>
</dbReference>
<evidence type="ECO:0000256" key="16">
    <source>
        <dbReference type="RuleBase" id="RU003357"/>
    </source>
</evidence>
<keyword evidence="13 14" id="KW-0998">Cell outer membrane</keyword>
<evidence type="ECO:0000256" key="17">
    <source>
        <dbReference type="SAM" id="SignalP"/>
    </source>
</evidence>
<keyword evidence="4 14" id="KW-1134">Transmembrane beta strand</keyword>
<dbReference type="PROSITE" id="PS52016">
    <property type="entry name" value="TONB_DEPENDENT_REC_3"/>
    <property type="match status" value="1"/>
</dbReference>
<dbReference type="InterPro" id="IPR039426">
    <property type="entry name" value="TonB-dep_rcpt-like"/>
</dbReference>
<keyword evidence="8" id="KW-0408">Iron</keyword>
<feature type="domain" description="TonB-dependent receptor-like beta-barrel" evidence="18">
    <location>
        <begin position="283"/>
        <end position="683"/>
    </location>
</feature>
<gene>
    <name evidence="20" type="ORF">R0137_15215</name>
</gene>
<feature type="chain" id="PRO_5045112485" evidence="17">
    <location>
        <begin position="24"/>
        <end position="715"/>
    </location>
</feature>
<evidence type="ECO:0000256" key="12">
    <source>
        <dbReference type="ARBA" id="ARBA00023170"/>
    </source>
</evidence>
<dbReference type="SUPFAM" id="SSF56935">
    <property type="entry name" value="Porins"/>
    <property type="match status" value="1"/>
</dbReference>
<dbReference type="InterPro" id="IPR000531">
    <property type="entry name" value="Beta-barrel_TonB"/>
</dbReference>
<evidence type="ECO:0000256" key="7">
    <source>
        <dbReference type="ARBA" id="ARBA00022729"/>
    </source>
</evidence>
<protein>
    <submittedName>
        <fullName evidence="20">TonB-dependent siderophore receptor</fullName>
    </submittedName>
</protein>
<evidence type="ECO:0000313" key="20">
    <source>
        <dbReference type="EMBL" id="WOJ96581.1"/>
    </source>
</evidence>
<evidence type="ECO:0000256" key="3">
    <source>
        <dbReference type="ARBA" id="ARBA00022448"/>
    </source>
</evidence>
<dbReference type="Pfam" id="PF07715">
    <property type="entry name" value="Plug"/>
    <property type="match status" value="1"/>
</dbReference>
<dbReference type="Proteomes" id="UP001626549">
    <property type="component" value="Chromosome"/>
</dbReference>
<dbReference type="Gene3D" id="2.170.130.10">
    <property type="entry name" value="TonB-dependent receptor, plug domain"/>
    <property type="match status" value="1"/>
</dbReference>
<evidence type="ECO:0000256" key="1">
    <source>
        <dbReference type="ARBA" id="ARBA00004571"/>
    </source>
</evidence>
<name>A0ABZ0IB28_9GAMM</name>
<evidence type="ECO:0000313" key="21">
    <source>
        <dbReference type="Proteomes" id="UP001626549"/>
    </source>
</evidence>
<feature type="short sequence motif" description="TonB box" evidence="15">
    <location>
        <begin position="31"/>
        <end position="37"/>
    </location>
</feature>
<evidence type="ECO:0000256" key="10">
    <source>
        <dbReference type="ARBA" id="ARBA00023077"/>
    </source>
</evidence>
<evidence type="ECO:0000256" key="4">
    <source>
        <dbReference type="ARBA" id="ARBA00022452"/>
    </source>
</evidence>
<dbReference type="PROSITE" id="PS00430">
    <property type="entry name" value="TONB_DEPENDENT_REC_1"/>
    <property type="match status" value="1"/>
</dbReference>
<evidence type="ECO:0000256" key="13">
    <source>
        <dbReference type="ARBA" id="ARBA00023237"/>
    </source>
</evidence>
<reference evidence="20 21" key="1">
    <citation type="submission" date="2023-10" db="EMBL/GenBank/DDBJ databases">
        <title>Two novel species belonging to the OM43/NOR5 clade.</title>
        <authorList>
            <person name="Park M."/>
        </authorList>
    </citation>
    <scope>NUCLEOTIDE SEQUENCE [LARGE SCALE GENOMIC DNA]</scope>
    <source>
        <strain evidence="20 21">IMCC45268</strain>
    </source>
</reference>
<dbReference type="RefSeq" id="WP_407327259.1">
    <property type="nucleotide sequence ID" value="NZ_CP136865.1"/>
</dbReference>
<evidence type="ECO:0000259" key="18">
    <source>
        <dbReference type="Pfam" id="PF00593"/>
    </source>
</evidence>
<keyword evidence="7 17" id="KW-0732">Signal</keyword>